<keyword evidence="10 13" id="KW-0067">ATP-binding</keyword>
<evidence type="ECO:0000259" key="16">
    <source>
        <dbReference type="Pfam" id="PF03199"/>
    </source>
</evidence>
<proteinExistence type="inferred from homology"/>
<dbReference type="InterPro" id="IPR004887">
    <property type="entry name" value="GSH_synth_subst-bd"/>
</dbReference>
<comment type="cofactor">
    <cofactor evidence="13 15">
        <name>Mg(2+)</name>
        <dbReference type="ChEBI" id="CHEBI:18420"/>
    </cofactor>
    <text evidence="13 15">Binds 1 Mg(2+) ion per subunit.</text>
</comment>
<dbReference type="Gene3D" id="3.30.470.20">
    <property type="entry name" value="ATP-grasp fold, B domain"/>
    <property type="match status" value="1"/>
</dbReference>
<evidence type="ECO:0000256" key="13">
    <source>
        <dbReference type="PIRNR" id="PIRNR001558"/>
    </source>
</evidence>
<keyword evidence="18" id="KW-1185">Reference proteome</keyword>
<dbReference type="UniPathway" id="UPA00142">
    <property type="reaction ID" value="UER00210"/>
</dbReference>
<feature type="binding site" evidence="14">
    <location>
        <position position="435"/>
    </location>
    <ligand>
        <name>ATP</name>
        <dbReference type="ChEBI" id="CHEBI:30616"/>
    </ligand>
</feature>
<dbReference type="AlphaFoldDB" id="A0A7M5V985"/>
<keyword evidence="8 13" id="KW-0479">Metal-binding</keyword>
<comment type="pathway">
    <text evidence="1 13">Sulfur metabolism; glutathione biosynthesis; glutathione from L-cysteine and L-glutamate: step 2/2.</text>
</comment>
<evidence type="ECO:0000256" key="6">
    <source>
        <dbReference type="ARBA" id="ARBA00022598"/>
    </source>
</evidence>
<name>A0A7M5V985_9CNID</name>
<dbReference type="PANTHER" id="PTHR11130:SF0">
    <property type="entry name" value="GLUTATHIONE SYNTHETASE"/>
    <property type="match status" value="1"/>
</dbReference>
<dbReference type="Gene3D" id="3.30.1490.50">
    <property type="match status" value="1"/>
</dbReference>
<dbReference type="InterPro" id="IPR005615">
    <property type="entry name" value="Glutathione_synthase"/>
</dbReference>
<evidence type="ECO:0000256" key="7">
    <source>
        <dbReference type="ARBA" id="ARBA00022684"/>
    </source>
</evidence>
<evidence type="ECO:0000256" key="9">
    <source>
        <dbReference type="ARBA" id="ARBA00022741"/>
    </source>
</evidence>
<organism evidence="17 18">
    <name type="scientific">Clytia hemisphaerica</name>
    <dbReference type="NCBI Taxonomy" id="252671"/>
    <lineage>
        <taxon>Eukaryota</taxon>
        <taxon>Metazoa</taxon>
        <taxon>Cnidaria</taxon>
        <taxon>Hydrozoa</taxon>
        <taxon>Hydroidolina</taxon>
        <taxon>Leptothecata</taxon>
        <taxon>Obeliida</taxon>
        <taxon>Clytiidae</taxon>
        <taxon>Clytia</taxon>
    </lineage>
</organism>
<feature type="binding site" evidence="14">
    <location>
        <begin position="459"/>
        <end position="462"/>
    </location>
    <ligand>
        <name>ATP</name>
        <dbReference type="ChEBI" id="CHEBI:30616"/>
    </ligand>
</feature>
<accession>A0A7M5V985</accession>
<dbReference type="GO" id="GO:0005524">
    <property type="term" value="F:ATP binding"/>
    <property type="evidence" value="ECO:0007669"/>
    <property type="project" value="UniProtKB-UniRule"/>
</dbReference>
<feature type="binding site" evidence="14">
    <location>
        <position position="520"/>
    </location>
    <ligand>
        <name>ATP</name>
        <dbReference type="ChEBI" id="CHEBI:30616"/>
    </ligand>
</feature>
<evidence type="ECO:0000256" key="11">
    <source>
        <dbReference type="ARBA" id="ARBA00022842"/>
    </source>
</evidence>
<dbReference type="GO" id="GO:0043295">
    <property type="term" value="F:glutathione binding"/>
    <property type="evidence" value="ECO:0007669"/>
    <property type="project" value="UniProtKB-UniRule"/>
</dbReference>
<evidence type="ECO:0000256" key="3">
    <source>
        <dbReference type="ARBA" id="ARBA00011738"/>
    </source>
</evidence>
<feature type="binding site" evidence="15">
    <location>
        <position position="428"/>
    </location>
    <ligand>
        <name>Mg(2+)</name>
        <dbReference type="ChEBI" id="CHEBI:18420"/>
    </ligand>
</feature>
<dbReference type="SUPFAM" id="SSF52440">
    <property type="entry name" value="PreATP-grasp domain"/>
    <property type="match status" value="1"/>
</dbReference>
<dbReference type="InterPro" id="IPR037013">
    <property type="entry name" value="GSH-S_sub-bd_sf"/>
</dbReference>
<feature type="binding site" evidence="14">
    <location>
        <position position="514"/>
    </location>
    <ligand>
        <name>ATP</name>
        <dbReference type="ChEBI" id="CHEBI:30616"/>
    </ligand>
</feature>
<keyword evidence="11 13" id="KW-0460">Magnesium</keyword>
<dbReference type="Gene3D" id="3.30.1490.80">
    <property type="match status" value="1"/>
</dbReference>
<evidence type="ECO:0000256" key="5">
    <source>
        <dbReference type="ARBA" id="ARBA00020821"/>
    </source>
</evidence>
<comment type="subunit">
    <text evidence="3">Homodimer.</text>
</comment>
<evidence type="ECO:0000256" key="4">
    <source>
        <dbReference type="ARBA" id="ARBA00012214"/>
    </source>
</evidence>
<dbReference type="PIRSF" id="PIRSF001558">
    <property type="entry name" value="GSHase"/>
    <property type="match status" value="1"/>
</dbReference>
<dbReference type="Pfam" id="PF03199">
    <property type="entry name" value="GSH_synthase"/>
    <property type="match status" value="1"/>
</dbReference>
<protein>
    <recommendedName>
        <fullName evidence="5 13">Glutathione synthetase</fullName>
        <shortName evidence="13">GSH-S</shortName>
        <ecNumber evidence="4 13">6.3.2.3</ecNumber>
    </recommendedName>
</protein>
<reference evidence="17" key="1">
    <citation type="submission" date="2021-01" db="UniProtKB">
        <authorList>
            <consortium name="EnsemblMetazoa"/>
        </authorList>
    </citation>
    <scope>IDENTIFICATION</scope>
</reference>
<dbReference type="PANTHER" id="PTHR11130">
    <property type="entry name" value="GLUTATHIONE SYNTHETASE"/>
    <property type="match status" value="1"/>
</dbReference>
<evidence type="ECO:0000313" key="17">
    <source>
        <dbReference type="EnsemblMetazoa" id="CLYHEMP005718.1"/>
    </source>
</evidence>
<dbReference type="Gene3D" id="3.40.50.1760">
    <property type="entry name" value="Glutathione synthase, substrate-binding domain superfamily, eukaryotic"/>
    <property type="match status" value="1"/>
</dbReference>
<keyword evidence="6 13" id="KW-0436">Ligase</keyword>
<dbReference type="NCBIfam" id="TIGR01986">
    <property type="entry name" value="glut_syn_euk"/>
    <property type="match status" value="1"/>
</dbReference>
<keyword evidence="9 13" id="KW-0547">Nucleotide-binding</keyword>
<dbReference type="InterPro" id="IPR016185">
    <property type="entry name" value="PreATP-grasp_dom_sf"/>
</dbReference>
<dbReference type="FunFam" id="3.30.1490.50:FF:000001">
    <property type="entry name" value="Glutathione synthetase"/>
    <property type="match status" value="1"/>
</dbReference>
<dbReference type="InterPro" id="IPR014049">
    <property type="entry name" value="Glutathione_synthase_N_euk"/>
</dbReference>
<evidence type="ECO:0000256" key="14">
    <source>
        <dbReference type="PIRSR" id="PIRSR001558-1"/>
    </source>
</evidence>
<sequence>TRERGDSRFSQASQRALIRIISDRERKTKIAKMIEENNNNTETPKTEGYKSLKFSEQEIEDLVKAGKDWQHCNGCLMRNLENEFAVNHTAFVLFPTAFPRQLYDEATLVQKDFQLLYFKASKDYEFIKSSLQRVIIKDEFTRKLFEIYEETRSDLKQKIRVNLNRSDYMINQCKCASNIETNDQRGGYQLRQIEMNMISVGALALSPLVGQTHQYLAEVMGEDSPYQANQIPIHQTHEVLGESLAKAFYKYGNHRAIVLFIIEHTDINTTDQRHLEHAFHRSIRKSGIKHRVPCLFRNLQEIYEKSTLTDDSKLLFEGKEVALCYLRSGYSPNHYSTQERWDARLRIEKSNAIKVPIMSDQLVGTKKVQQVLAEPGMVERFIHDKNAVQRIRKTFAGLYSLDEGAEGDQIIEDALKTPSNFVLKPQREGGGNNLYDQEMVDELRRISNDPEERSQYILMERIRPPVVHSYIVRPESLKPMESEIVSELGILGVIMSDGDDIIQNESCGHLLKSKDWQRGEGGLIAGRAGIDSPCLI</sequence>
<dbReference type="EnsemblMetazoa" id="CLYHEMT005718.1">
    <property type="protein sequence ID" value="CLYHEMP005718.1"/>
    <property type="gene ID" value="CLYHEMG005718"/>
</dbReference>
<feature type="binding site" evidence="14">
    <location>
        <position position="487"/>
    </location>
    <ligand>
        <name>ATP</name>
        <dbReference type="ChEBI" id="CHEBI:30616"/>
    </ligand>
</feature>
<comment type="similarity">
    <text evidence="2 13">Belongs to the eukaryotic GSH synthase family.</text>
</comment>
<keyword evidence="7 13" id="KW-0317">Glutathione biosynthesis</keyword>
<dbReference type="InterPro" id="IPR014709">
    <property type="entry name" value="Glutathione_synthase_C_euk"/>
</dbReference>
<dbReference type="InterPro" id="IPR014042">
    <property type="entry name" value="Glutathione_synthase_a-hlx"/>
</dbReference>
<dbReference type="GO" id="GO:0000287">
    <property type="term" value="F:magnesium ion binding"/>
    <property type="evidence" value="ECO:0007669"/>
    <property type="project" value="UniProtKB-UniRule"/>
</dbReference>
<dbReference type="OrthoDB" id="2020073at2759"/>
<dbReference type="Pfam" id="PF03917">
    <property type="entry name" value="GSH_synth_ATP"/>
    <property type="match status" value="1"/>
</dbReference>
<evidence type="ECO:0000256" key="10">
    <source>
        <dbReference type="ARBA" id="ARBA00022840"/>
    </source>
</evidence>
<dbReference type="Proteomes" id="UP000594262">
    <property type="component" value="Unplaced"/>
</dbReference>
<evidence type="ECO:0000256" key="2">
    <source>
        <dbReference type="ARBA" id="ARBA00010385"/>
    </source>
</evidence>
<evidence type="ECO:0000256" key="12">
    <source>
        <dbReference type="ARBA" id="ARBA00048871"/>
    </source>
</evidence>
<feature type="binding site" evidence="14">
    <location>
        <begin position="424"/>
        <end position="433"/>
    </location>
    <ligand>
        <name>ATP</name>
        <dbReference type="ChEBI" id="CHEBI:30616"/>
    </ligand>
</feature>
<evidence type="ECO:0000256" key="1">
    <source>
        <dbReference type="ARBA" id="ARBA00004965"/>
    </source>
</evidence>
<feature type="binding site" evidence="14">
    <location>
        <position position="272"/>
    </location>
    <ligand>
        <name>substrate</name>
    </ligand>
</feature>
<dbReference type="SUPFAM" id="SSF56059">
    <property type="entry name" value="Glutathione synthetase ATP-binding domain-like"/>
    <property type="match status" value="1"/>
</dbReference>
<dbReference type="EC" id="6.3.2.3" evidence="4 13"/>
<dbReference type="GO" id="GO:0005829">
    <property type="term" value="C:cytosol"/>
    <property type="evidence" value="ECO:0007669"/>
    <property type="project" value="TreeGrafter"/>
</dbReference>
<evidence type="ECO:0000256" key="8">
    <source>
        <dbReference type="ARBA" id="ARBA00022723"/>
    </source>
</evidence>
<comment type="catalytic activity">
    <reaction evidence="12">
        <text>gamma-L-glutamyl-L-cysteine + glycine + ATP = glutathione + ADP + phosphate + H(+)</text>
        <dbReference type="Rhea" id="RHEA:13557"/>
        <dbReference type="ChEBI" id="CHEBI:15378"/>
        <dbReference type="ChEBI" id="CHEBI:30616"/>
        <dbReference type="ChEBI" id="CHEBI:43474"/>
        <dbReference type="ChEBI" id="CHEBI:57305"/>
        <dbReference type="ChEBI" id="CHEBI:57925"/>
        <dbReference type="ChEBI" id="CHEBI:58173"/>
        <dbReference type="ChEBI" id="CHEBI:456216"/>
        <dbReference type="EC" id="6.3.2.3"/>
    </reaction>
    <physiologicalReaction direction="left-to-right" evidence="12">
        <dbReference type="Rhea" id="RHEA:13558"/>
    </physiologicalReaction>
</comment>
<evidence type="ECO:0000256" key="15">
    <source>
        <dbReference type="PIRSR" id="PIRSR001558-2"/>
    </source>
</evidence>
<dbReference type="GO" id="GO:0004363">
    <property type="term" value="F:glutathione synthase activity"/>
    <property type="evidence" value="ECO:0007669"/>
    <property type="project" value="UniProtKB-UniRule"/>
</dbReference>
<evidence type="ECO:0000313" key="18">
    <source>
        <dbReference type="Proteomes" id="UP000594262"/>
    </source>
</evidence>
<feature type="domain" description="Glutathione synthase substrate-binding" evidence="16">
    <location>
        <begin position="256"/>
        <end position="363"/>
    </location>
</feature>
<dbReference type="Gene3D" id="1.10.1080.10">
    <property type="entry name" value="Glutathione Synthetase, Chain A, domain 3"/>
    <property type="match status" value="1"/>
</dbReference>
<feature type="binding site" evidence="14">
    <location>
        <position position="366"/>
    </location>
    <ligand>
        <name>ATP</name>
        <dbReference type="ChEBI" id="CHEBI:30616"/>
    </ligand>
</feature>